<dbReference type="SUPFAM" id="SSF57783">
    <property type="entry name" value="Zinc beta-ribbon"/>
    <property type="match status" value="1"/>
</dbReference>
<dbReference type="GO" id="GO:0006260">
    <property type="term" value="P:DNA replication"/>
    <property type="evidence" value="ECO:0007669"/>
    <property type="project" value="InterPro"/>
</dbReference>
<dbReference type="Gene3D" id="3.90.580.10">
    <property type="entry name" value="Zinc finger, CHC2-type domain"/>
    <property type="match status" value="1"/>
</dbReference>
<proteinExistence type="predicted"/>
<dbReference type="InterPro" id="IPR036977">
    <property type="entry name" value="DNA_primase_Znf_CHC2"/>
</dbReference>
<organism evidence="1 2">
    <name type="scientific">Anaerovibrio lipolyticus DSM 3074</name>
    <dbReference type="NCBI Taxonomy" id="1120997"/>
    <lineage>
        <taxon>Bacteria</taxon>
        <taxon>Bacillati</taxon>
        <taxon>Bacillota</taxon>
        <taxon>Negativicutes</taxon>
        <taxon>Selenomonadales</taxon>
        <taxon>Selenomonadaceae</taxon>
        <taxon>Anaerovibrio</taxon>
    </lineage>
</organism>
<name>A0A1M6G6W7_9FIRM</name>
<dbReference type="OrthoDB" id="581132at2"/>
<accession>A0A1M6G6W7</accession>
<reference evidence="1 2" key="1">
    <citation type="submission" date="2016-11" db="EMBL/GenBank/DDBJ databases">
        <authorList>
            <person name="Jaros S."/>
            <person name="Januszkiewicz K."/>
            <person name="Wedrychowicz H."/>
        </authorList>
    </citation>
    <scope>NUCLEOTIDE SEQUENCE [LARGE SCALE GENOMIC DNA]</scope>
    <source>
        <strain evidence="1 2">DSM 3074</strain>
    </source>
</reference>
<gene>
    <name evidence="1" type="ORF">SAMN02745671_02545</name>
</gene>
<dbReference type="GO" id="GO:0003677">
    <property type="term" value="F:DNA binding"/>
    <property type="evidence" value="ECO:0007669"/>
    <property type="project" value="InterPro"/>
</dbReference>
<protein>
    <submittedName>
        <fullName evidence="1">Uncharacterized protein</fullName>
    </submittedName>
</protein>
<dbReference type="RefSeq" id="WP_080326273.1">
    <property type="nucleotide sequence ID" value="NZ_FQYW01000027.1"/>
</dbReference>
<dbReference type="AlphaFoldDB" id="A0A1M6G6W7"/>
<dbReference type="Proteomes" id="UP000191240">
    <property type="component" value="Unassembled WGS sequence"/>
</dbReference>
<evidence type="ECO:0000313" key="1">
    <source>
        <dbReference type="EMBL" id="SHJ05711.1"/>
    </source>
</evidence>
<dbReference type="GO" id="GO:0008270">
    <property type="term" value="F:zinc ion binding"/>
    <property type="evidence" value="ECO:0007669"/>
    <property type="project" value="InterPro"/>
</dbReference>
<dbReference type="EMBL" id="FQYW01000027">
    <property type="protein sequence ID" value="SHJ05711.1"/>
    <property type="molecule type" value="Genomic_DNA"/>
</dbReference>
<evidence type="ECO:0000313" key="2">
    <source>
        <dbReference type="Proteomes" id="UP000191240"/>
    </source>
</evidence>
<sequence>MNKTEQFFNMLNKNPNENIYQLNNEFKQLNTSIQKAVENPQQNIYYAVNDFPIVNNGYILRQADKVRRFNACYVDIDLKNDQGEHLQDKDLQKNKQNIYNKLIGLSCPPSAIVESKNGYHTYWIITKADRQDCIPMRWRRLEQCIYNYIYNNISNGADSKATDATRILRCPNSYHVKADNTSPFLVQVKYLSRPYTLLELEEHFPAIHNNEPQEKKTTKQDKPQEVRALEPACSDIYTAINELDSDYFDYITPINAELGWQDAEKTLKSQDIRTFLGLNVNLKQSFSSVLRKDDNPSCTIYCNQGVYLYCDFGLNYTADIIRLVSTVAGVKYSKAVKWLCSVYGIELLDTFKNGRTDIEPLINENITTITKTAKEAEARGIFFISSVIELYKVIMEIWKKQVTEKGFQNPSDCNILLGSQYLADKTGKDRKTIRRQLLILQAIGALKRIASKSNISKYGNKTNTYIVQELDANTILQKARDLLEFCPSPLSKLTEKQFNLFSYSDYWGSNLDI</sequence>